<dbReference type="PANTHER" id="PTHR43034:SF2">
    <property type="entry name" value="ION-TRANSLOCATING OXIDOREDUCTASE COMPLEX SUBUNIT C"/>
    <property type="match status" value="1"/>
</dbReference>
<dbReference type="OrthoDB" id="9767754at2"/>
<dbReference type="RefSeq" id="WP_131444945.1">
    <property type="nucleotide sequence ID" value="NZ_SJZB01000013.1"/>
</dbReference>
<dbReference type="SUPFAM" id="SSF46548">
    <property type="entry name" value="alpha-helical ferredoxin"/>
    <property type="match status" value="1"/>
</dbReference>
<keyword evidence="12" id="KW-1185">Reference proteome</keyword>
<feature type="binding site" evidence="8">
    <location>
        <position position="369"/>
    </location>
    <ligand>
        <name>[4Fe-4S] cluster</name>
        <dbReference type="ChEBI" id="CHEBI:49883"/>
        <label>1</label>
    </ligand>
</feature>
<dbReference type="PROSITE" id="PS00198">
    <property type="entry name" value="4FE4S_FER_1"/>
    <property type="match status" value="1"/>
</dbReference>
<feature type="compositionally biased region" description="Polar residues" evidence="9">
    <location>
        <begin position="536"/>
        <end position="545"/>
    </location>
</feature>
<keyword evidence="3 8" id="KW-0479">Metal-binding</keyword>
<sequence length="545" mass="58244">MTQPIFSFPGGLHPADHKAESNTAAIVPAPLSARYRVPMRQHAGNPAKPLVLPGEHVLKGQAIGCLDGRISATVHAPTSGRVVGVESYPIPHPSGLTDRCVVIESDGRDEAVPASRLDWRNLAPEAVCEELEDMGLVGLGGAVFPSHIKLEPAAGIETLIINGAECEPWITCDDRLMRERAGEIMAGVEIARHLLGAREVLVGIEDNKPEAIAAMRAACAGTGAKVVVVPTKYPSGGAKQLIELLTGLEIPAGKLSTDIGIQVFNVATSYALWRAAELGEALVSRVVTVTGHVARPGNYEVRVGTPIEELLQLAGGELPGATGQLVGGPLMGFDLEDTRAPVTKGVNCIIVTSDALFPPRPRAMPCIRCGQCALACPVRLQPYEMYLYAKAKDLDKAKAYNLADCIECGCCSYVCPSHIPLVDYYRFAKSELLARGREQRAAETARERHEFRSFRLEREKQEKAERLGKKAGERLEAGAVAADDPEAARKKALLEAAIERAKKAKEAAPPPANTDHLSAAQQAEVDAIEARRAQAGTEQTVADKT</sequence>
<dbReference type="GO" id="GO:0005886">
    <property type="term" value="C:plasma membrane"/>
    <property type="evidence" value="ECO:0007669"/>
    <property type="project" value="UniProtKB-SubCell"/>
</dbReference>
<keyword evidence="6 8" id="KW-0408">Iron</keyword>
<proteinExistence type="inferred from homology"/>
<dbReference type="Pfam" id="PF01512">
    <property type="entry name" value="Complex1_51K"/>
    <property type="match status" value="1"/>
</dbReference>
<dbReference type="PANTHER" id="PTHR43034">
    <property type="entry name" value="ION-TRANSLOCATING OXIDOREDUCTASE COMPLEX SUBUNIT C"/>
    <property type="match status" value="1"/>
</dbReference>
<feature type="binding site" evidence="8">
    <location>
        <position position="405"/>
    </location>
    <ligand>
        <name>[4Fe-4S] cluster</name>
        <dbReference type="ChEBI" id="CHEBI:49883"/>
        <label>2</label>
    </ligand>
</feature>
<comment type="function">
    <text evidence="8">Part of a membrane-bound complex that couples electron transfer with translocation of ions across the membrane.</text>
</comment>
<dbReference type="InterPro" id="IPR010208">
    <property type="entry name" value="Ion_transpt_RnfC/RsxC"/>
</dbReference>
<feature type="region of interest" description="Disordered" evidence="9">
    <location>
        <begin position="501"/>
        <end position="545"/>
    </location>
</feature>
<dbReference type="EMBL" id="SJZB01000013">
    <property type="protein sequence ID" value="TCJ18026.1"/>
    <property type="molecule type" value="Genomic_DNA"/>
</dbReference>
<dbReference type="Gene3D" id="3.10.20.600">
    <property type="match status" value="1"/>
</dbReference>
<dbReference type="SUPFAM" id="SSF142019">
    <property type="entry name" value="Nqo1 FMN-binding domain-like"/>
    <property type="match status" value="1"/>
</dbReference>
<dbReference type="EC" id="7.-.-.-" evidence="8"/>
<dbReference type="HAMAP" id="MF_00461">
    <property type="entry name" value="RsxC_RnfC"/>
    <property type="match status" value="1"/>
</dbReference>
<dbReference type="GO" id="GO:0046872">
    <property type="term" value="F:metal ion binding"/>
    <property type="evidence" value="ECO:0007669"/>
    <property type="project" value="UniProtKB-KW"/>
</dbReference>
<dbReference type="InterPro" id="IPR017896">
    <property type="entry name" value="4Fe4S_Fe-S-bd"/>
</dbReference>
<gene>
    <name evidence="11" type="primary">rsxC</name>
    <name evidence="8" type="synonym">rnfC</name>
    <name evidence="11" type="ORF">EZJ19_03735</name>
</gene>
<accession>A0A4R1BL13</accession>
<keyword evidence="8" id="KW-0997">Cell inner membrane</keyword>
<evidence type="ECO:0000256" key="3">
    <source>
        <dbReference type="ARBA" id="ARBA00022723"/>
    </source>
</evidence>
<dbReference type="AlphaFoldDB" id="A0A4R1BL13"/>
<dbReference type="Pfam" id="PF12838">
    <property type="entry name" value="Fer4_7"/>
    <property type="match status" value="1"/>
</dbReference>
<dbReference type="Gene3D" id="3.40.50.11540">
    <property type="entry name" value="NADH-ubiquinone oxidoreductase 51kDa subunit"/>
    <property type="match status" value="1"/>
</dbReference>
<protein>
    <recommendedName>
        <fullName evidence="8">Ion-translocating oxidoreductase complex subunit C</fullName>
        <ecNumber evidence="8">7.-.-.-</ecNumber>
    </recommendedName>
    <alternativeName>
        <fullName evidence="8">Rnf electron transport complex subunit C</fullName>
    </alternativeName>
</protein>
<evidence type="ECO:0000256" key="5">
    <source>
        <dbReference type="ARBA" id="ARBA00022982"/>
    </source>
</evidence>
<comment type="subcellular location">
    <subcellularLocation>
        <location evidence="8">Cell inner membrane</location>
        <topology evidence="8">Peripheral membrane protein</topology>
    </subcellularLocation>
</comment>
<dbReference type="NCBIfam" id="NF003454">
    <property type="entry name" value="PRK05035.1"/>
    <property type="match status" value="1"/>
</dbReference>
<dbReference type="Pfam" id="PF13375">
    <property type="entry name" value="RnfC_N"/>
    <property type="match status" value="1"/>
</dbReference>
<feature type="binding site" evidence="8">
    <location>
        <position position="415"/>
    </location>
    <ligand>
        <name>[4Fe-4S] cluster</name>
        <dbReference type="ChEBI" id="CHEBI:49883"/>
        <label>1</label>
    </ligand>
</feature>
<name>A0A4R1BL13_9PROT</name>
<evidence type="ECO:0000256" key="7">
    <source>
        <dbReference type="ARBA" id="ARBA00023014"/>
    </source>
</evidence>
<evidence type="ECO:0000256" key="1">
    <source>
        <dbReference type="ARBA" id="ARBA00022448"/>
    </source>
</evidence>
<dbReference type="InterPro" id="IPR017900">
    <property type="entry name" value="4Fe4S_Fe_S_CS"/>
</dbReference>
<dbReference type="InterPro" id="IPR019554">
    <property type="entry name" value="Soluble_ligand-bd"/>
</dbReference>
<feature type="domain" description="4Fe-4S ferredoxin-type" evidence="10">
    <location>
        <begin position="357"/>
        <end position="386"/>
    </location>
</feature>
<dbReference type="NCBIfam" id="TIGR01945">
    <property type="entry name" value="rnfC"/>
    <property type="match status" value="1"/>
</dbReference>
<feature type="binding site" evidence="8">
    <location>
        <position position="408"/>
    </location>
    <ligand>
        <name>[4Fe-4S] cluster</name>
        <dbReference type="ChEBI" id="CHEBI:49883"/>
        <label>2</label>
    </ligand>
</feature>
<dbReference type="InterPro" id="IPR037225">
    <property type="entry name" value="Nuo51_FMN-bd_sf"/>
</dbReference>
<evidence type="ECO:0000313" key="11">
    <source>
        <dbReference type="EMBL" id="TCJ18026.1"/>
    </source>
</evidence>
<dbReference type="Gene3D" id="3.30.70.20">
    <property type="match status" value="1"/>
</dbReference>
<keyword evidence="2 8" id="KW-0004">4Fe-4S</keyword>
<keyword evidence="4 8" id="KW-0677">Repeat</keyword>
<feature type="binding site" evidence="8">
    <location>
        <position position="411"/>
    </location>
    <ligand>
        <name>[4Fe-4S] cluster</name>
        <dbReference type="ChEBI" id="CHEBI:49883"/>
        <label>2</label>
    </ligand>
</feature>
<feature type="domain" description="4Fe-4S ferredoxin-type" evidence="10">
    <location>
        <begin position="396"/>
        <end position="425"/>
    </location>
</feature>
<dbReference type="InterPro" id="IPR011538">
    <property type="entry name" value="Nuo51_FMN-bd"/>
</dbReference>
<dbReference type="GO" id="GO:0051539">
    <property type="term" value="F:4 iron, 4 sulfur cluster binding"/>
    <property type="evidence" value="ECO:0007669"/>
    <property type="project" value="UniProtKB-KW"/>
</dbReference>
<keyword evidence="8" id="KW-1003">Cell membrane</keyword>
<comment type="similarity">
    <text evidence="8">Belongs to the 4Fe4S bacterial-type ferredoxin family. RnfC subfamily.</text>
</comment>
<keyword evidence="8" id="KW-0472">Membrane</keyword>
<dbReference type="Pfam" id="PF10531">
    <property type="entry name" value="SLBB"/>
    <property type="match status" value="1"/>
</dbReference>
<comment type="caution">
    <text evidence="11">The sequence shown here is derived from an EMBL/GenBank/DDBJ whole genome shotgun (WGS) entry which is preliminary data.</text>
</comment>
<feature type="binding site" evidence="8">
    <location>
        <position position="372"/>
    </location>
    <ligand>
        <name>[4Fe-4S] cluster</name>
        <dbReference type="ChEBI" id="CHEBI:49883"/>
        <label>1</label>
    </ligand>
</feature>
<dbReference type="Proteomes" id="UP000295443">
    <property type="component" value="Unassembled WGS sequence"/>
</dbReference>
<evidence type="ECO:0000256" key="9">
    <source>
        <dbReference type="SAM" id="MobiDB-lite"/>
    </source>
</evidence>
<keyword evidence="7 8" id="KW-0411">Iron-sulfur</keyword>
<evidence type="ECO:0000256" key="4">
    <source>
        <dbReference type="ARBA" id="ARBA00022737"/>
    </source>
</evidence>
<evidence type="ECO:0000256" key="6">
    <source>
        <dbReference type="ARBA" id="ARBA00023004"/>
    </source>
</evidence>
<evidence type="ECO:0000256" key="8">
    <source>
        <dbReference type="HAMAP-Rule" id="MF_00461"/>
    </source>
</evidence>
<keyword evidence="5 8" id="KW-0249">Electron transport</keyword>
<comment type="cofactor">
    <cofactor evidence="8">
        <name>[4Fe-4S] cluster</name>
        <dbReference type="ChEBI" id="CHEBI:49883"/>
    </cofactor>
    <text evidence="8">Binds 2 [4Fe-4S] clusters per subunit.</text>
</comment>
<keyword evidence="1 8" id="KW-0813">Transport</keyword>
<keyword evidence="8" id="KW-1278">Translocase</keyword>
<evidence type="ECO:0000313" key="12">
    <source>
        <dbReference type="Proteomes" id="UP000295443"/>
    </source>
</evidence>
<dbReference type="PROSITE" id="PS51379">
    <property type="entry name" value="4FE4S_FER_2"/>
    <property type="match status" value="2"/>
</dbReference>
<feature type="binding site" evidence="8">
    <location>
        <position position="366"/>
    </location>
    <ligand>
        <name>[4Fe-4S] cluster</name>
        <dbReference type="ChEBI" id="CHEBI:49883"/>
        <label>1</label>
    </ligand>
</feature>
<dbReference type="GO" id="GO:0009055">
    <property type="term" value="F:electron transfer activity"/>
    <property type="evidence" value="ECO:0007669"/>
    <property type="project" value="InterPro"/>
</dbReference>
<feature type="binding site" evidence="8">
    <location>
        <position position="376"/>
    </location>
    <ligand>
        <name>[4Fe-4S] cluster</name>
        <dbReference type="ChEBI" id="CHEBI:49883"/>
        <label>2</label>
    </ligand>
</feature>
<organism evidence="11 12">
    <name type="scientific">Parasulfuritortus cantonensis</name>
    <dbReference type="NCBI Taxonomy" id="2528202"/>
    <lineage>
        <taxon>Bacteria</taxon>
        <taxon>Pseudomonadati</taxon>
        <taxon>Pseudomonadota</taxon>
        <taxon>Betaproteobacteria</taxon>
        <taxon>Nitrosomonadales</taxon>
        <taxon>Thiobacillaceae</taxon>
        <taxon>Parasulfuritortus</taxon>
    </lineage>
</organism>
<reference evidence="11 12" key="1">
    <citation type="submission" date="2019-03" db="EMBL/GenBank/DDBJ databases">
        <title>Genome sequence of Thiobacillaceae bacterium LSR1, a sulfur-oxidizing bacterium isolated from freshwater sediment.</title>
        <authorList>
            <person name="Li S."/>
        </authorList>
    </citation>
    <scope>NUCLEOTIDE SEQUENCE [LARGE SCALE GENOMIC DNA]</scope>
    <source>
        <strain evidence="11 12">LSR1</strain>
    </source>
</reference>
<dbReference type="GO" id="GO:0022900">
    <property type="term" value="P:electron transport chain"/>
    <property type="evidence" value="ECO:0007669"/>
    <property type="project" value="UniProtKB-UniRule"/>
</dbReference>
<dbReference type="InterPro" id="IPR026902">
    <property type="entry name" value="RnfC_N"/>
</dbReference>
<evidence type="ECO:0000259" key="10">
    <source>
        <dbReference type="PROSITE" id="PS51379"/>
    </source>
</evidence>
<evidence type="ECO:0000256" key="2">
    <source>
        <dbReference type="ARBA" id="ARBA00022485"/>
    </source>
</evidence>
<comment type="subunit">
    <text evidence="8">The complex is composed of six subunits: RnfA, RnfB, RnfC, RnfD, RnfE and RnfG.</text>
</comment>